<dbReference type="EC" id="1.1.1.85" evidence="7"/>
<sequence>MHILVLPGDGIGPEITEAALTVLRKLDAHLALSLTFEQADIGLASLKSRGTTLPADVLRRVPEADGVILGPVSHYDYPPRAEGGVNPSAELRTVFELYANIRPCRSRTDLTVLRKPMDLVIVRENTEGFYADRSMFAGPGEFMPDRDSAFAIRKITANACSRVAKVAFDLARERRRKVTAVHKANVLKLTDGLFLREVRKVAEAYSDVTLDEVIVDAAAALLIRSPDRFDVIVTTNMFGDILSDEASELTGSLGLGGSINAGDLVCVAQAQHGSAPDIAGQDVANPVSLIRSAAMLLDWRGRRDGEARLIAAAHRLGAAVERVLDRPEARTRDLGGSATTTAFARSVAEALESLQ</sequence>
<dbReference type="PROSITE" id="PS00470">
    <property type="entry name" value="IDH_IMDH"/>
    <property type="match status" value="1"/>
</dbReference>
<keyword evidence="10" id="KW-0028">Amino-acid biosynthesis</keyword>
<reference evidence="20" key="1">
    <citation type="submission" date="2018-05" db="EMBL/GenBank/DDBJ databases">
        <authorList>
            <person name="Li X."/>
        </authorList>
    </citation>
    <scope>NUCLEOTIDE SEQUENCE [LARGE SCALE GENOMIC DNA]</scope>
    <source>
        <strain evidence="20">HKS-05</strain>
    </source>
</reference>
<evidence type="ECO:0000256" key="9">
    <source>
        <dbReference type="ARBA" id="ARBA00022430"/>
    </source>
</evidence>
<comment type="subunit">
    <text evidence="6">Homodimer.</text>
</comment>
<dbReference type="InterPro" id="IPR019818">
    <property type="entry name" value="IsoCit/isopropylmalate_DH_CS"/>
</dbReference>
<keyword evidence="12" id="KW-0460">Magnesium</keyword>
<keyword evidence="14" id="KW-0520">NAD</keyword>
<evidence type="ECO:0000256" key="7">
    <source>
        <dbReference type="ARBA" id="ARBA00013101"/>
    </source>
</evidence>
<comment type="cofactor">
    <cofactor evidence="2">
        <name>Mn(2+)</name>
        <dbReference type="ChEBI" id="CHEBI:29035"/>
    </cofactor>
</comment>
<name>A0A328AZ32_9CAUL</name>
<evidence type="ECO:0000256" key="12">
    <source>
        <dbReference type="ARBA" id="ARBA00022842"/>
    </source>
</evidence>
<dbReference type="PANTHER" id="PTHR42979">
    <property type="entry name" value="3-ISOPROPYLMALATE DEHYDROGENASE"/>
    <property type="match status" value="1"/>
</dbReference>
<evidence type="ECO:0000259" key="18">
    <source>
        <dbReference type="SMART" id="SM01329"/>
    </source>
</evidence>
<dbReference type="RefSeq" id="WP_111457476.1">
    <property type="nucleotide sequence ID" value="NZ_QFYP01000001.1"/>
</dbReference>
<comment type="caution">
    <text evidence="19">The sequence shown here is derived from an EMBL/GenBank/DDBJ whole genome shotgun (WGS) entry which is preliminary data.</text>
</comment>
<protein>
    <recommendedName>
        <fullName evidence="8">3-isopropylmalate dehydrogenase</fullName>
        <ecNumber evidence="7">1.1.1.85</ecNumber>
    </recommendedName>
    <alternativeName>
        <fullName evidence="17">3-IPM-DH</fullName>
    </alternativeName>
    <alternativeName>
        <fullName evidence="16">Beta-IPM dehydrogenase</fullName>
    </alternativeName>
</protein>
<dbReference type="GO" id="GO:0051287">
    <property type="term" value="F:NAD binding"/>
    <property type="evidence" value="ECO:0007669"/>
    <property type="project" value="InterPro"/>
</dbReference>
<evidence type="ECO:0000256" key="1">
    <source>
        <dbReference type="ARBA" id="ARBA00000624"/>
    </source>
</evidence>
<evidence type="ECO:0000256" key="3">
    <source>
        <dbReference type="ARBA" id="ARBA00001946"/>
    </source>
</evidence>
<dbReference type="PANTHER" id="PTHR42979:SF1">
    <property type="entry name" value="3-ISOPROPYLMALATE DEHYDROGENASE"/>
    <property type="match status" value="1"/>
</dbReference>
<evidence type="ECO:0000256" key="5">
    <source>
        <dbReference type="ARBA" id="ARBA00008319"/>
    </source>
</evidence>
<keyword evidence="11" id="KW-0479">Metal-binding</keyword>
<evidence type="ECO:0000256" key="13">
    <source>
        <dbReference type="ARBA" id="ARBA00023002"/>
    </source>
</evidence>
<keyword evidence="13" id="KW-0560">Oxidoreductase</keyword>
<dbReference type="GO" id="GO:0003862">
    <property type="term" value="F:3-isopropylmalate dehydrogenase activity"/>
    <property type="evidence" value="ECO:0007669"/>
    <property type="project" value="UniProtKB-EC"/>
</dbReference>
<evidence type="ECO:0000256" key="16">
    <source>
        <dbReference type="ARBA" id="ARBA00030010"/>
    </source>
</evidence>
<comment type="cofactor">
    <cofactor evidence="3">
        <name>Mg(2+)</name>
        <dbReference type="ChEBI" id="CHEBI:18420"/>
    </cofactor>
</comment>
<dbReference type="InterPro" id="IPR024084">
    <property type="entry name" value="IsoPropMal-DH-like_dom"/>
</dbReference>
<evidence type="ECO:0000313" key="19">
    <source>
        <dbReference type="EMBL" id="RAK60183.1"/>
    </source>
</evidence>
<evidence type="ECO:0000256" key="14">
    <source>
        <dbReference type="ARBA" id="ARBA00023027"/>
    </source>
</evidence>
<dbReference type="OrthoDB" id="9767905at2"/>
<keyword evidence="9" id="KW-0432">Leucine biosynthesis</keyword>
<dbReference type="GO" id="GO:0009098">
    <property type="term" value="P:L-leucine biosynthetic process"/>
    <property type="evidence" value="ECO:0007669"/>
    <property type="project" value="UniProtKB-KW"/>
</dbReference>
<evidence type="ECO:0000256" key="8">
    <source>
        <dbReference type="ARBA" id="ARBA00019276"/>
    </source>
</evidence>
<evidence type="ECO:0000256" key="15">
    <source>
        <dbReference type="ARBA" id="ARBA00023304"/>
    </source>
</evidence>
<evidence type="ECO:0000313" key="20">
    <source>
        <dbReference type="Proteomes" id="UP000249842"/>
    </source>
</evidence>
<evidence type="ECO:0000256" key="11">
    <source>
        <dbReference type="ARBA" id="ARBA00022723"/>
    </source>
</evidence>
<evidence type="ECO:0000256" key="10">
    <source>
        <dbReference type="ARBA" id="ARBA00022605"/>
    </source>
</evidence>
<dbReference type="InterPro" id="IPR004429">
    <property type="entry name" value="Isopropylmalate_DH"/>
</dbReference>
<dbReference type="SMART" id="SM01329">
    <property type="entry name" value="Iso_dh"/>
    <property type="match status" value="1"/>
</dbReference>
<proteinExistence type="inferred from homology"/>
<comment type="catalytic activity">
    <reaction evidence="1">
        <text>(2R,3S)-3-isopropylmalate + NAD(+) = 4-methyl-2-oxopentanoate + CO2 + NADH</text>
        <dbReference type="Rhea" id="RHEA:32271"/>
        <dbReference type="ChEBI" id="CHEBI:16526"/>
        <dbReference type="ChEBI" id="CHEBI:17865"/>
        <dbReference type="ChEBI" id="CHEBI:35121"/>
        <dbReference type="ChEBI" id="CHEBI:57540"/>
        <dbReference type="ChEBI" id="CHEBI:57945"/>
        <dbReference type="EC" id="1.1.1.85"/>
    </reaction>
</comment>
<gene>
    <name evidence="19" type="ORF">DJ021_10405</name>
</gene>
<comment type="pathway">
    <text evidence="4">Amino-acid biosynthesis; L-leucine biosynthesis; L-leucine from 3-methyl-2-oxobutanoate: step 3/4.</text>
</comment>
<organism evidence="19 20">
    <name type="scientific">Phenylobacterium hankyongense</name>
    <dbReference type="NCBI Taxonomy" id="1813876"/>
    <lineage>
        <taxon>Bacteria</taxon>
        <taxon>Pseudomonadati</taxon>
        <taxon>Pseudomonadota</taxon>
        <taxon>Alphaproteobacteria</taxon>
        <taxon>Caulobacterales</taxon>
        <taxon>Caulobacteraceae</taxon>
        <taxon>Phenylobacterium</taxon>
    </lineage>
</organism>
<accession>A0A328AZ32</accession>
<keyword evidence="20" id="KW-1185">Reference proteome</keyword>
<dbReference type="GO" id="GO:0000287">
    <property type="term" value="F:magnesium ion binding"/>
    <property type="evidence" value="ECO:0007669"/>
    <property type="project" value="InterPro"/>
</dbReference>
<dbReference type="Gene3D" id="3.40.718.10">
    <property type="entry name" value="Isopropylmalate Dehydrogenase"/>
    <property type="match status" value="1"/>
</dbReference>
<dbReference type="Proteomes" id="UP000249842">
    <property type="component" value="Unassembled WGS sequence"/>
</dbReference>
<dbReference type="SUPFAM" id="SSF53659">
    <property type="entry name" value="Isocitrate/Isopropylmalate dehydrogenase-like"/>
    <property type="match status" value="1"/>
</dbReference>
<keyword evidence="15" id="KW-0100">Branched-chain amino acid biosynthesis</keyword>
<evidence type="ECO:0000256" key="4">
    <source>
        <dbReference type="ARBA" id="ARBA00004762"/>
    </source>
</evidence>
<comment type="similarity">
    <text evidence="5">Belongs to the isocitrate and isopropylmalate dehydrogenases family. LeuB type 1 subfamily.</text>
</comment>
<evidence type="ECO:0000256" key="2">
    <source>
        <dbReference type="ARBA" id="ARBA00001936"/>
    </source>
</evidence>
<feature type="domain" description="Isopropylmalate dehydrogenase-like" evidence="18">
    <location>
        <begin position="2"/>
        <end position="347"/>
    </location>
</feature>
<dbReference type="AlphaFoldDB" id="A0A328AZ32"/>
<dbReference type="EMBL" id="QFYP01000001">
    <property type="protein sequence ID" value="RAK60183.1"/>
    <property type="molecule type" value="Genomic_DNA"/>
</dbReference>
<evidence type="ECO:0000256" key="6">
    <source>
        <dbReference type="ARBA" id="ARBA00011738"/>
    </source>
</evidence>
<evidence type="ECO:0000256" key="17">
    <source>
        <dbReference type="ARBA" id="ARBA00033138"/>
    </source>
</evidence>
<dbReference type="GO" id="GO:0005829">
    <property type="term" value="C:cytosol"/>
    <property type="evidence" value="ECO:0007669"/>
    <property type="project" value="TreeGrafter"/>
</dbReference>
<dbReference type="Pfam" id="PF00180">
    <property type="entry name" value="Iso_dh"/>
    <property type="match status" value="1"/>
</dbReference>